<protein>
    <submittedName>
        <fullName evidence="1">Uncharacterized protein</fullName>
    </submittedName>
</protein>
<dbReference type="HOGENOM" id="CLU_2761080_0_0_1"/>
<proteinExistence type="predicted"/>
<accession>D6W826</accession>
<name>D6W826_TRICA</name>
<sequence>MADHFRNRMKRFTELSQNVALVISVLLYPHVHEATSAPKTNTQEFRYQQHNFKLLQRERIILFRRFAIPN</sequence>
<dbReference type="EMBL" id="KQ971307">
    <property type="protein sequence ID" value="EFA11009.1"/>
    <property type="molecule type" value="Genomic_DNA"/>
</dbReference>
<keyword evidence="2" id="KW-1185">Reference proteome</keyword>
<gene>
    <name evidence="1" type="primary">GLEAN_04595</name>
    <name evidence="1" type="ORF">TcasGA2_TC004595</name>
</gene>
<evidence type="ECO:0000313" key="2">
    <source>
        <dbReference type="Proteomes" id="UP000007266"/>
    </source>
</evidence>
<dbReference type="InParanoid" id="D6W826"/>
<reference evidence="1 2" key="2">
    <citation type="journal article" date="2010" name="Nucleic Acids Res.">
        <title>BeetleBase in 2010: revisions to provide comprehensive genomic information for Tribolium castaneum.</title>
        <authorList>
            <person name="Kim H.S."/>
            <person name="Murphy T."/>
            <person name="Xia J."/>
            <person name="Caragea D."/>
            <person name="Park Y."/>
            <person name="Beeman R.W."/>
            <person name="Lorenzen M.D."/>
            <person name="Butcher S."/>
            <person name="Manak J.R."/>
            <person name="Brown S.J."/>
        </authorList>
    </citation>
    <scope>GENOME REANNOTATION</scope>
    <source>
        <strain evidence="1 2">Georgia GA2</strain>
    </source>
</reference>
<dbReference type="Proteomes" id="UP000007266">
    <property type="component" value="Linkage group 1"/>
</dbReference>
<reference evidence="1 2" key="1">
    <citation type="journal article" date="2008" name="Nature">
        <title>The genome of the model beetle and pest Tribolium castaneum.</title>
        <authorList>
            <consortium name="Tribolium Genome Sequencing Consortium"/>
            <person name="Richards S."/>
            <person name="Gibbs R.A."/>
            <person name="Weinstock G.M."/>
            <person name="Brown S.J."/>
            <person name="Denell R."/>
            <person name="Beeman R.W."/>
            <person name="Gibbs R."/>
            <person name="Beeman R.W."/>
            <person name="Brown S.J."/>
            <person name="Bucher G."/>
            <person name="Friedrich M."/>
            <person name="Grimmelikhuijzen C.J."/>
            <person name="Klingler M."/>
            <person name="Lorenzen M."/>
            <person name="Richards S."/>
            <person name="Roth S."/>
            <person name="Schroder R."/>
            <person name="Tautz D."/>
            <person name="Zdobnov E.M."/>
            <person name="Muzny D."/>
            <person name="Gibbs R.A."/>
            <person name="Weinstock G.M."/>
            <person name="Attaway T."/>
            <person name="Bell S."/>
            <person name="Buhay C.J."/>
            <person name="Chandrabose M.N."/>
            <person name="Chavez D."/>
            <person name="Clerk-Blankenburg K.P."/>
            <person name="Cree A."/>
            <person name="Dao M."/>
            <person name="Davis C."/>
            <person name="Chacko J."/>
            <person name="Dinh H."/>
            <person name="Dugan-Rocha S."/>
            <person name="Fowler G."/>
            <person name="Garner T.T."/>
            <person name="Garnes J."/>
            <person name="Gnirke A."/>
            <person name="Hawes A."/>
            <person name="Hernandez J."/>
            <person name="Hines S."/>
            <person name="Holder M."/>
            <person name="Hume J."/>
            <person name="Jhangiani S.N."/>
            <person name="Joshi V."/>
            <person name="Khan Z.M."/>
            <person name="Jackson L."/>
            <person name="Kovar C."/>
            <person name="Kowis A."/>
            <person name="Lee S."/>
            <person name="Lewis L.R."/>
            <person name="Margolis J."/>
            <person name="Morgan M."/>
            <person name="Nazareth L.V."/>
            <person name="Nguyen N."/>
            <person name="Okwuonu G."/>
            <person name="Parker D."/>
            <person name="Richards S."/>
            <person name="Ruiz S.J."/>
            <person name="Santibanez J."/>
            <person name="Savard J."/>
            <person name="Scherer S.E."/>
            <person name="Schneider B."/>
            <person name="Sodergren E."/>
            <person name="Tautz D."/>
            <person name="Vattahil S."/>
            <person name="Villasana D."/>
            <person name="White C.S."/>
            <person name="Wright R."/>
            <person name="Park Y."/>
            <person name="Beeman R.W."/>
            <person name="Lord J."/>
            <person name="Oppert B."/>
            <person name="Lorenzen M."/>
            <person name="Brown S."/>
            <person name="Wang L."/>
            <person name="Savard J."/>
            <person name="Tautz D."/>
            <person name="Richards S."/>
            <person name="Weinstock G."/>
            <person name="Gibbs R.A."/>
            <person name="Liu Y."/>
            <person name="Worley K."/>
            <person name="Weinstock G."/>
            <person name="Elsik C.G."/>
            <person name="Reese J.T."/>
            <person name="Elhaik E."/>
            <person name="Landan G."/>
            <person name="Graur D."/>
            <person name="Arensburger P."/>
            <person name="Atkinson P."/>
            <person name="Beeman R.W."/>
            <person name="Beidler J."/>
            <person name="Brown S.J."/>
            <person name="Demuth J.P."/>
            <person name="Drury D.W."/>
            <person name="Du Y.Z."/>
            <person name="Fujiwara H."/>
            <person name="Lorenzen M."/>
            <person name="Maselli V."/>
            <person name="Osanai M."/>
            <person name="Park Y."/>
            <person name="Robertson H.M."/>
            <person name="Tu Z."/>
            <person name="Wang J.J."/>
            <person name="Wang S."/>
            <person name="Richards S."/>
            <person name="Song H."/>
            <person name="Zhang L."/>
            <person name="Sodergren E."/>
            <person name="Werner D."/>
            <person name="Stanke M."/>
            <person name="Morgenstern B."/>
            <person name="Solovyev V."/>
            <person name="Kosarev P."/>
            <person name="Brown G."/>
            <person name="Chen H.C."/>
            <person name="Ermolaeva O."/>
            <person name="Hlavina W."/>
            <person name="Kapustin Y."/>
            <person name="Kiryutin B."/>
            <person name="Kitts P."/>
            <person name="Maglott D."/>
            <person name="Pruitt K."/>
            <person name="Sapojnikov V."/>
            <person name="Souvorov A."/>
            <person name="Mackey A.J."/>
            <person name="Waterhouse R.M."/>
            <person name="Wyder S."/>
            <person name="Zdobnov E.M."/>
            <person name="Zdobnov E.M."/>
            <person name="Wyder S."/>
            <person name="Kriventseva E.V."/>
            <person name="Kadowaki T."/>
            <person name="Bork P."/>
            <person name="Aranda M."/>
            <person name="Bao R."/>
            <person name="Beermann A."/>
            <person name="Berns N."/>
            <person name="Bolognesi R."/>
            <person name="Bonneton F."/>
            <person name="Bopp D."/>
            <person name="Brown S.J."/>
            <person name="Bucher G."/>
            <person name="Butts T."/>
            <person name="Chaumot A."/>
            <person name="Denell R.E."/>
            <person name="Ferrier D.E."/>
            <person name="Friedrich M."/>
            <person name="Gordon C.M."/>
            <person name="Jindra M."/>
            <person name="Klingler M."/>
            <person name="Lan Q."/>
            <person name="Lattorff H.M."/>
            <person name="Laudet V."/>
            <person name="von Levetsow C."/>
            <person name="Liu Z."/>
            <person name="Lutz R."/>
            <person name="Lynch J.A."/>
            <person name="da Fonseca R.N."/>
            <person name="Posnien N."/>
            <person name="Reuter R."/>
            <person name="Roth S."/>
            <person name="Savard J."/>
            <person name="Schinko J.B."/>
            <person name="Schmitt C."/>
            <person name="Schoppmeier M."/>
            <person name="Schroder R."/>
            <person name="Shippy T.D."/>
            <person name="Simonnet F."/>
            <person name="Marques-Souza H."/>
            <person name="Tautz D."/>
            <person name="Tomoyasu Y."/>
            <person name="Trauner J."/>
            <person name="Van der Zee M."/>
            <person name="Vervoort M."/>
            <person name="Wittkopp N."/>
            <person name="Wimmer E.A."/>
            <person name="Yang X."/>
            <person name="Jones A.K."/>
            <person name="Sattelle D.B."/>
            <person name="Ebert P.R."/>
            <person name="Nelson D."/>
            <person name="Scott J.G."/>
            <person name="Beeman R.W."/>
            <person name="Muthukrishnan S."/>
            <person name="Kramer K.J."/>
            <person name="Arakane Y."/>
            <person name="Beeman R.W."/>
            <person name="Zhu Q."/>
            <person name="Hogenkamp D."/>
            <person name="Dixit R."/>
            <person name="Oppert B."/>
            <person name="Jiang H."/>
            <person name="Zou Z."/>
            <person name="Marshall J."/>
            <person name="Elpidina E."/>
            <person name="Vinokurov K."/>
            <person name="Oppert C."/>
            <person name="Zou Z."/>
            <person name="Evans J."/>
            <person name="Lu Z."/>
            <person name="Zhao P."/>
            <person name="Sumathipala N."/>
            <person name="Altincicek B."/>
            <person name="Vilcinskas A."/>
            <person name="Williams M."/>
            <person name="Hultmark D."/>
            <person name="Hetru C."/>
            <person name="Jiang H."/>
            <person name="Grimmelikhuijzen C.J."/>
            <person name="Hauser F."/>
            <person name="Cazzamali G."/>
            <person name="Williamson M."/>
            <person name="Park Y."/>
            <person name="Li B."/>
            <person name="Tanaka Y."/>
            <person name="Predel R."/>
            <person name="Neupert S."/>
            <person name="Schachtner J."/>
            <person name="Verleyen P."/>
            <person name="Raible F."/>
            <person name="Bork P."/>
            <person name="Friedrich M."/>
            <person name="Walden K.K."/>
            <person name="Robertson H.M."/>
            <person name="Angeli S."/>
            <person name="Foret S."/>
            <person name="Bucher G."/>
            <person name="Schuetz S."/>
            <person name="Maleszka R."/>
            <person name="Wimmer E.A."/>
            <person name="Beeman R.W."/>
            <person name="Lorenzen M."/>
            <person name="Tomoyasu Y."/>
            <person name="Miller S.C."/>
            <person name="Grossmann D."/>
            <person name="Bucher G."/>
        </authorList>
    </citation>
    <scope>NUCLEOTIDE SEQUENCE [LARGE SCALE GENOMIC DNA]</scope>
    <source>
        <strain evidence="1 2">Georgia GA2</strain>
    </source>
</reference>
<organism evidence="1 2">
    <name type="scientific">Tribolium castaneum</name>
    <name type="common">Red flour beetle</name>
    <dbReference type="NCBI Taxonomy" id="7070"/>
    <lineage>
        <taxon>Eukaryota</taxon>
        <taxon>Metazoa</taxon>
        <taxon>Ecdysozoa</taxon>
        <taxon>Arthropoda</taxon>
        <taxon>Hexapoda</taxon>
        <taxon>Insecta</taxon>
        <taxon>Pterygota</taxon>
        <taxon>Neoptera</taxon>
        <taxon>Endopterygota</taxon>
        <taxon>Coleoptera</taxon>
        <taxon>Polyphaga</taxon>
        <taxon>Cucujiformia</taxon>
        <taxon>Tenebrionidae</taxon>
        <taxon>Tenebrionidae incertae sedis</taxon>
        <taxon>Tribolium</taxon>
    </lineage>
</organism>
<dbReference type="AlphaFoldDB" id="D6W826"/>
<evidence type="ECO:0000313" key="1">
    <source>
        <dbReference type="EMBL" id="EFA11009.1"/>
    </source>
</evidence>